<organism evidence="1 2">
    <name type="scientific">Paractinoplanes rhizophilus</name>
    <dbReference type="NCBI Taxonomy" id="1416877"/>
    <lineage>
        <taxon>Bacteria</taxon>
        <taxon>Bacillati</taxon>
        <taxon>Actinomycetota</taxon>
        <taxon>Actinomycetes</taxon>
        <taxon>Micromonosporales</taxon>
        <taxon>Micromonosporaceae</taxon>
        <taxon>Paractinoplanes</taxon>
    </lineage>
</organism>
<keyword evidence="2" id="KW-1185">Reference proteome</keyword>
<proteinExistence type="predicted"/>
<gene>
    <name evidence="1" type="ORF">ACFQS1_19680</name>
</gene>
<dbReference type="EMBL" id="JBHTBJ010000013">
    <property type="protein sequence ID" value="MFC7276219.1"/>
    <property type="molecule type" value="Genomic_DNA"/>
</dbReference>
<protein>
    <submittedName>
        <fullName evidence="1">Uncharacterized protein</fullName>
    </submittedName>
</protein>
<reference evidence="2" key="1">
    <citation type="journal article" date="2019" name="Int. J. Syst. Evol. Microbiol.">
        <title>The Global Catalogue of Microorganisms (GCM) 10K type strain sequencing project: providing services to taxonomists for standard genome sequencing and annotation.</title>
        <authorList>
            <consortium name="The Broad Institute Genomics Platform"/>
            <consortium name="The Broad Institute Genome Sequencing Center for Infectious Disease"/>
            <person name="Wu L."/>
            <person name="Ma J."/>
        </authorList>
    </citation>
    <scope>NUCLEOTIDE SEQUENCE [LARGE SCALE GENOMIC DNA]</scope>
    <source>
        <strain evidence="2">XZYJT-10</strain>
    </source>
</reference>
<evidence type="ECO:0000313" key="1">
    <source>
        <dbReference type="EMBL" id="MFC7276219.1"/>
    </source>
</evidence>
<dbReference type="RefSeq" id="WP_378970242.1">
    <property type="nucleotide sequence ID" value="NZ_JBHTBJ010000013.1"/>
</dbReference>
<name>A0ABW2HSR1_9ACTN</name>
<evidence type="ECO:0000313" key="2">
    <source>
        <dbReference type="Proteomes" id="UP001596548"/>
    </source>
</evidence>
<dbReference type="Proteomes" id="UP001596548">
    <property type="component" value="Unassembled WGS sequence"/>
</dbReference>
<comment type="caution">
    <text evidence="1">The sequence shown here is derived from an EMBL/GenBank/DDBJ whole genome shotgun (WGS) entry which is preliminary data.</text>
</comment>
<sequence>MTVLRRAYVPVLPELDGFDRELLEKLRAQDPGSKAGKQIGGQLNRALKRLNLDPIDIKASPKEALAKIEETEARLKRLAAASPTVDVKIKIDRGLAQLARFKKQLGDVGDGQNAAEQFAVGFSSKIGPLLAKAPIGPAVLAAAVAAAPAVGAVMSAAVIGGAGVGGVIGGLLLVKDDPRVQQASKALGEKLLGDLKADATPFLTPVLQSIGKIEARFGQANSRIQAIFSKSSGFLGPLVDGALNGVDEILRGIQSLITKGKPVIDALGDSFTIIGTSVGNAMETISGGSENAASALTVFAKATGGAIEATGYLVRGLTDLYGIISFIPGKIHDFSVAMGENLGIVEGSGRAAGIAAAETSKMVKSLLTNVEAAAAAARANGLFTATQEDVTAAQKAVKDAQDAYNTSLAELAPQGTRATQIAEGLRKAIQSLTGAQMTAIDANEQYEASWDNLSESIKTNGRSLNIHTAAGRSNRDALESVATATRDAYIADINSGVAIGEATKKHNNRIAALKEEARRNGLNRTETKKLVDTYGSIPKKKTTDLVVGKMDDVIQALKDLYVFQRSLADGIPIASEIAKLKGEKGPAKRYGGYARGGAYEGRLPGAPSSVDNLTGIGRDGRMFGLAGGEFIVNARQTAKHRAALEDLNAGRNGYATGGYYPVEQRNFRVTTTGQNTRIPSRSEVEAKVILPVPTGGRTSDWIVQAARQIVPGIQVLSKDRPGAITLTGNRSYHAIGRAVDFHWNRKLAEVWNRRYGTRTKELITPWQDLNIQNGRRHAYSDLVFNQHNFAGGNPHDHIAMDDGGFRVLRPGLNVIKNGTGRPEPIAGPAGMAAIGGDIHLHFHGSTITTRQAAQDLVVTAIHDARRARKL</sequence>
<accession>A0ABW2HSR1</accession>